<comment type="caution">
    <text evidence="10">The sequence shown here is derived from an EMBL/GenBank/DDBJ whole genome shotgun (WGS) entry which is preliminary data.</text>
</comment>
<evidence type="ECO:0000256" key="1">
    <source>
        <dbReference type="ARBA" id="ARBA00008010"/>
    </source>
</evidence>
<accession>A0A2C6JJB6</accession>
<feature type="compositionally biased region" description="Polar residues" evidence="8">
    <location>
        <begin position="827"/>
        <end position="837"/>
    </location>
</feature>
<organism evidence="10 11">
    <name type="scientific">Cystoisospora suis</name>
    <dbReference type="NCBI Taxonomy" id="483139"/>
    <lineage>
        <taxon>Eukaryota</taxon>
        <taxon>Sar</taxon>
        <taxon>Alveolata</taxon>
        <taxon>Apicomplexa</taxon>
        <taxon>Conoidasida</taxon>
        <taxon>Coccidia</taxon>
        <taxon>Eucoccidiorida</taxon>
        <taxon>Eimeriorina</taxon>
        <taxon>Sarcocystidae</taxon>
        <taxon>Cystoisospora</taxon>
    </lineage>
</organism>
<dbReference type="AlphaFoldDB" id="A0A2C6JJB6"/>
<dbReference type="InterPro" id="IPR031327">
    <property type="entry name" value="MCM"/>
</dbReference>
<keyword evidence="5 7" id="KW-0067">ATP-binding</keyword>
<feature type="region of interest" description="Disordered" evidence="8">
    <location>
        <begin position="1"/>
        <end position="148"/>
    </location>
</feature>
<evidence type="ECO:0000256" key="7">
    <source>
        <dbReference type="RuleBase" id="RU004070"/>
    </source>
</evidence>
<dbReference type="PANTHER" id="PTHR11630:SF66">
    <property type="entry name" value="DNA REPLICATION LICENSING FACTOR MCM4"/>
    <property type="match status" value="1"/>
</dbReference>
<evidence type="ECO:0000259" key="9">
    <source>
        <dbReference type="PROSITE" id="PS50051"/>
    </source>
</evidence>
<dbReference type="PROSITE" id="PS00847">
    <property type="entry name" value="MCM_1"/>
    <property type="match status" value="1"/>
</dbReference>
<dbReference type="Pfam" id="PF17207">
    <property type="entry name" value="MCM_OB"/>
    <property type="match status" value="1"/>
</dbReference>
<dbReference type="Gene3D" id="3.40.50.300">
    <property type="entry name" value="P-loop containing nucleotide triphosphate hydrolases"/>
    <property type="match status" value="1"/>
</dbReference>
<dbReference type="PROSITE" id="PS50051">
    <property type="entry name" value="MCM_2"/>
    <property type="match status" value="1"/>
</dbReference>
<dbReference type="GO" id="GO:0017116">
    <property type="term" value="F:single-stranded DNA helicase activity"/>
    <property type="evidence" value="ECO:0007669"/>
    <property type="project" value="TreeGrafter"/>
</dbReference>
<name>A0A2C6JJB6_9APIC</name>
<dbReference type="PRINTS" id="PR01657">
    <property type="entry name" value="MCMFAMILY"/>
</dbReference>
<dbReference type="Gene3D" id="2.20.28.10">
    <property type="match status" value="1"/>
</dbReference>
<reference evidence="10 11" key="1">
    <citation type="journal article" date="2017" name="Int. J. Parasitol.">
        <title>The genome of the protozoan parasite Cystoisospora suis and a reverse vaccinology approach to identify vaccine candidates.</title>
        <authorList>
            <person name="Palmieri N."/>
            <person name="Shrestha A."/>
            <person name="Ruttkowski B."/>
            <person name="Beck T."/>
            <person name="Vogl C."/>
            <person name="Tomley F."/>
            <person name="Blake D.P."/>
            <person name="Joachim A."/>
        </authorList>
    </citation>
    <scope>NUCLEOTIDE SEQUENCE [LARGE SCALE GENOMIC DNA]</scope>
    <source>
        <strain evidence="10 11">Wien I</strain>
    </source>
</reference>
<evidence type="ECO:0000313" key="10">
    <source>
        <dbReference type="EMBL" id="PHJ17061.1"/>
    </source>
</evidence>
<dbReference type="FunFam" id="3.40.50.300:FF:000826">
    <property type="entry name" value="Replicative DNA helicase Mcm"/>
    <property type="match status" value="1"/>
</dbReference>
<dbReference type="VEuPathDB" id="ToxoDB:CSUI_009120"/>
<dbReference type="SUPFAM" id="SSF52540">
    <property type="entry name" value="P-loop containing nucleoside triphosphate hydrolases"/>
    <property type="match status" value="1"/>
</dbReference>
<feature type="compositionally biased region" description="Gly residues" evidence="8">
    <location>
        <begin position="134"/>
        <end position="144"/>
    </location>
</feature>
<proteinExistence type="inferred from homology"/>
<feature type="compositionally biased region" description="Acidic residues" evidence="8">
    <location>
        <begin position="22"/>
        <end position="38"/>
    </location>
</feature>
<dbReference type="EMBL" id="MIGC01005301">
    <property type="protein sequence ID" value="PHJ17061.1"/>
    <property type="molecule type" value="Genomic_DNA"/>
</dbReference>
<evidence type="ECO:0000256" key="5">
    <source>
        <dbReference type="ARBA" id="ARBA00022840"/>
    </source>
</evidence>
<dbReference type="Gene3D" id="2.40.50.140">
    <property type="entry name" value="Nucleic acid-binding proteins"/>
    <property type="match status" value="1"/>
</dbReference>
<keyword evidence="3" id="KW-0235">DNA replication</keyword>
<keyword evidence="11" id="KW-1185">Reference proteome</keyword>
<dbReference type="GeneID" id="94432450"/>
<dbReference type="GO" id="GO:0042555">
    <property type="term" value="C:MCM complex"/>
    <property type="evidence" value="ECO:0007669"/>
    <property type="project" value="InterPro"/>
</dbReference>
<evidence type="ECO:0000256" key="2">
    <source>
        <dbReference type="ARBA" id="ARBA00012551"/>
    </source>
</evidence>
<dbReference type="GO" id="GO:1902975">
    <property type="term" value="P:mitotic DNA replication initiation"/>
    <property type="evidence" value="ECO:0007669"/>
    <property type="project" value="TreeGrafter"/>
</dbReference>
<gene>
    <name evidence="10" type="ORF">CSUI_009120</name>
</gene>
<sequence length="1038" mass="113666">MSSPLRSGRSGRRSSVNPVPLDGEDEVPSDNPSVEDELTPLRPARPMPMSSQNRLVREDAEEADGVTPLRTAQGAGGVQRGQEGTSRDPGIREPATEGVGGRRDEGLERSSPLSRRRQPMARSQVASQQMSEGGLQGSLAGGAMGATQQGLETSVSEYGGTPQAVRRVRYARADLGDMGREFLLQDGDMQRLPELPKEIVDSNMEKKFDEFFDTFRLSDNEGLLEITEEDREIAALADVPAYAETGYTSHYALKLLQYMDKRGPLGGLSSLSFGVSLQHVFAFDRQLYDAAVNAPQDAIAAFDAILRRKFADLRELHGCFMDDSAVGHVGAEELLLQQAPRLRFFSKPPALMDSTRSLDPSVDLDRLVCLKGIVVRTSEVLPEMTMAAFRCQGRKRVDVNEYAPCLQEAYECVVNGEVLEPKKCQGCNGVNTFELWTEQCAFASKQLIKLVELPERLQPGETPQSVAVFAYDDMVDSCRPGDRVEITGVFKAAPLRVNPRLRLQHAVFRTFVNLIHAQKETRDGSRNASLFLQKDHPENLEEGVEAAGVAGADAAAATAAAVSSGGFLPAGVGENEELQFSPEIEAKIKEISRRPDVYDLLVRSFAPSLFGREDVKKGILCQLVGGTRLSPYVGPGVDNVEGREKAASRVRSEIHILLCGDPATAKSQLLQYVHKISPRSMYTSGRGSSAVGLTVCVSKDPETREFVLESGAVVLADGGVCCIDEFDKMEEAARSILHEVMEQQTVTVAKAGIVASLNARTAILASANPVSSRYDRHRAVIENINLPPSLFSRFDLIYLLLDTADPRTDKLLAERLCRSFGGRKQKNSSSQQGEPNDTTPPIPAGLLGLYIAYCRYRCAPRLTLDARNNLRDEYLRMRHRDQTSKHPTATTRQLESLIRLAEALAKLRLASEVTGADAIEAVRLMNLATYQSLVDPYTGRIDFDQIHFGQTRQQRVLAQRAMDAIKEVLSAAVNSGSASMTRDDIFVKVKELMRQTGGPHEVVEPNLLFEALSNLEKDQVITRKAGGLYHMSATPAAG</sequence>
<dbReference type="GO" id="GO:0000727">
    <property type="term" value="P:double-strand break repair via break-induced replication"/>
    <property type="evidence" value="ECO:0007669"/>
    <property type="project" value="TreeGrafter"/>
</dbReference>
<dbReference type="InterPro" id="IPR027417">
    <property type="entry name" value="P-loop_NTPase"/>
</dbReference>
<dbReference type="SMART" id="SM00350">
    <property type="entry name" value="MCM"/>
    <property type="match status" value="1"/>
</dbReference>
<dbReference type="EC" id="3.6.4.12" evidence="2"/>
<evidence type="ECO:0000256" key="6">
    <source>
        <dbReference type="ARBA" id="ARBA00023125"/>
    </source>
</evidence>
<keyword evidence="4 7" id="KW-0547">Nucleotide-binding</keyword>
<dbReference type="RefSeq" id="XP_067918786.1">
    <property type="nucleotide sequence ID" value="XM_068069239.1"/>
</dbReference>
<dbReference type="InterPro" id="IPR041562">
    <property type="entry name" value="MCM_lid"/>
</dbReference>
<dbReference type="OrthoDB" id="10251574at2759"/>
<dbReference type="GO" id="GO:0003697">
    <property type="term" value="F:single-stranded DNA binding"/>
    <property type="evidence" value="ECO:0007669"/>
    <property type="project" value="TreeGrafter"/>
</dbReference>
<evidence type="ECO:0000313" key="11">
    <source>
        <dbReference type="Proteomes" id="UP000221165"/>
    </source>
</evidence>
<dbReference type="InterPro" id="IPR033762">
    <property type="entry name" value="MCM_OB"/>
</dbReference>
<dbReference type="Proteomes" id="UP000221165">
    <property type="component" value="Unassembled WGS sequence"/>
</dbReference>
<dbReference type="GO" id="GO:0005634">
    <property type="term" value="C:nucleus"/>
    <property type="evidence" value="ECO:0007669"/>
    <property type="project" value="TreeGrafter"/>
</dbReference>
<dbReference type="PANTHER" id="PTHR11630">
    <property type="entry name" value="DNA REPLICATION LICENSING FACTOR MCM FAMILY MEMBER"/>
    <property type="match status" value="1"/>
</dbReference>
<dbReference type="PRINTS" id="PR01660">
    <property type="entry name" value="MCMPROTEIN4"/>
</dbReference>
<dbReference type="Pfam" id="PF00493">
    <property type="entry name" value="MCM"/>
    <property type="match status" value="1"/>
</dbReference>
<dbReference type="InterPro" id="IPR012340">
    <property type="entry name" value="NA-bd_OB-fold"/>
</dbReference>
<evidence type="ECO:0000256" key="4">
    <source>
        <dbReference type="ARBA" id="ARBA00022741"/>
    </source>
</evidence>
<dbReference type="SUPFAM" id="SSF50249">
    <property type="entry name" value="Nucleic acid-binding proteins"/>
    <property type="match status" value="1"/>
</dbReference>
<feature type="region of interest" description="Disordered" evidence="8">
    <location>
        <begin position="822"/>
        <end position="841"/>
    </location>
</feature>
<protein>
    <recommendedName>
        <fullName evidence="2">DNA helicase</fullName>
        <ecNumber evidence="2">3.6.4.12</ecNumber>
    </recommendedName>
</protein>
<dbReference type="GO" id="GO:0005524">
    <property type="term" value="F:ATP binding"/>
    <property type="evidence" value="ECO:0007669"/>
    <property type="project" value="UniProtKB-KW"/>
</dbReference>
<evidence type="ECO:0000256" key="8">
    <source>
        <dbReference type="SAM" id="MobiDB-lite"/>
    </source>
</evidence>
<feature type="compositionally biased region" description="Basic and acidic residues" evidence="8">
    <location>
        <begin position="85"/>
        <end position="108"/>
    </location>
</feature>
<dbReference type="GO" id="GO:0006271">
    <property type="term" value="P:DNA strand elongation involved in DNA replication"/>
    <property type="evidence" value="ECO:0007669"/>
    <property type="project" value="TreeGrafter"/>
</dbReference>
<dbReference type="InterPro" id="IPR008047">
    <property type="entry name" value="MCM_4"/>
</dbReference>
<comment type="similarity">
    <text evidence="1 7">Belongs to the MCM family.</text>
</comment>
<dbReference type="InterPro" id="IPR018525">
    <property type="entry name" value="MCM_CS"/>
</dbReference>
<dbReference type="Pfam" id="PF17855">
    <property type="entry name" value="MCM_lid"/>
    <property type="match status" value="1"/>
</dbReference>
<dbReference type="InterPro" id="IPR001208">
    <property type="entry name" value="MCM_dom"/>
</dbReference>
<feature type="domain" description="MCM C-terminal AAA(+) ATPase" evidence="9">
    <location>
        <begin position="597"/>
        <end position="816"/>
    </location>
</feature>
<evidence type="ECO:0000256" key="3">
    <source>
        <dbReference type="ARBA" id="ARBA00022705"/>
    </source>
</evidence>
<keyword evidence="6 7" id="KW-0238">DNA-binding</keyword>